<evidence type="ECO:0000256" key="6">
    <source>
        <dbReference type="ARBA" id="ARBA00023242"/>
    </source>
</evidence>
<dbReference type="PANTHER" id="PTHR24390">
    <property type="entry name" value="ZINC FINGER PROTEIN"/>
    <property type="match status" value="1"/>
</dbReference>
<dbReference type="PROSITE" id="PS00028">
    <property type="entry name" value="ZINC_FINGER_C2H2_1"/>
    <property type="match status" value="7"/>
</dbReference>
<dbReference type="InterPro" id="IPR036236">
    <property type="entry name" value="Znf_C2H2_sf"/>
</dbReference>
<evidence type="ECO:0000256" key="7">
    <source>
        <dbReference type="PROSITE-ProRule" id="PRU00042"/>
    </source>
</evidence>
<keyword evidence="3" id="KW-0677">Repeat</keyword>
<evidence type="ECO:0000256" key="1">
    <source>
        <dbReference type="ARBA" id="ARBA00004123"/>
    </source>
</evidence>
<gene>
    <name evidence="9" type="ORF">ABMA27_010103</name>
</gene>
<keyword evidence="10" id="KW-1185">Reference proteome</keyword>
<feature type="domain" description="C2H2-type" evidence="8">
    <location>
        <begin position="268"/>
        <end position="295"/>
    </location>
</feature>
<dbReference type="Pfam" id="PF00096">
    <property type="entry name" value="zf-C2H2"/>
    <property type="match status" value="2"/>
</dbReference>
<comment type="subcellular location">
    <subcellularLocation>
        <location evidence="1">Nucleus</location>
    </subcellularLocation>
</comment>
<evidence type="ECO:0000256" key="5">
    <source>
        <dbReference type="ARBA" id="ARBA00022833"/>
    </source>
</evidence>
<dbReference type="InterPro" id="IPR013087">
    <property type="entry name" value="Znf_C2H2_type"/>
</dbReference>
<dbReference type="Proteomes" id="UP001549920">
    <property type="component" value="Unassembled WGS sequence"/>
</dbReference>
<dbReference type="SMART" id="SM00355">
    <property type="entry name" value="ZnF_C2H2"/>
    <property type="match status" value="8"/>
</dbReference>
<feature type="domain" description="C2H2-type" evidence="8">
    <location>
        <begin position="148"/>
        <end position="176"/>
    </location>
</feature>
<sequence length="382" mass="44377">MDFLNIILNPKKLKATCFLCLKQKDETSSVYRELFVCDEYISSDTTLADIMNYLFPSHDILCSQACEDCSKVLISMYTRLRKHDFLKQTLSAIISNLTKEVSGIDLSKVVSKNHTISLKIPVVVDYLENVLHDDEGNTKQQSAKMPNNFCQKCDMKFMSKELLTEHYRIAHKNINRAVICEFCGKDCKKPSTLRVHLNCHKEKVCPYCSKTLKSHSHYQIHLKNHKTKVVRPSKKITYYSCDMCSYRGVHKNSLEAHTNKVHLRTRPYVCEICEKSFYRKSHLTEHISTHANVKNFTCELCGDEFVAKKTLTEHIRLHTGERPFQCEICNKRFVSSGRRSDHFKSVHMEKTHCCFLCDKKYGLKKELNTHMKKIHGQYPSTS</sequence>
<evidence type="ECO:0000259" key="8">
    <source>
        <dbReference type="PROSITE" id="PS50157"/>
    </source>
</evidence>
<keyword evidence="4 7" id="KW-0863">Zinc-finger</keyword>
<feature type="domain" description="C2H2-type" evidence="8">
    <location>
        <begin position="324"/>
        <end position="352"/>
    </location>
</feature>
<dbReference type="SUPFAM" id="SSF57667">
    <property type="entry name" value="beta-beta-alpha zinc fingers"/>
    <property type="match status" value="4"/>
</dbReference>
<dbReference type="PROSITE" id="PS50157">
    <property type="entry name" value="ZINC_FINGER_C2H2_2"/>
    <property type="match status" value="5"/>
</dbReference>
<comment type="caution">
    <text evidence="9">The sequence shown here is derived from an EMBL/GenBank/DDBJ whole genome shotgun (WGS) entry which is preliminary data.</text>
</comment>
<dbReference type="EMBL" id="JBEUOH010000026">
    <property type="protein sequence ID" value="KAL0859742.1"/>
    <property type="molecule type" value="Genomic_DNA"/>
</dbReference>
<name>A0ABR3H4L9_LOXSC</name>
<keyword evidence="6" id="KW-0539">Nucleus</keyword>
<evidence type="ECO:0000256" key="3">
    <source>
        <dbReference type="ARBA" id="ARBA00022737"/>
    </source>
</evidence>
<accession>A0ABR3H4L9</accession>
<proteinExistence type="predicted"/>
<dbReference type="PANTHER" id="PTHR24390:SF226">
    <property type="entry name" value="GH10523P-RELATED"/>
    <property type="match status" value="1"/>
</dbReference>
<reference evidence="9 10" key="1">
    <citation type="submission" date="2024-06" db="EMBL/GenBank/DDBJ databases">
        <title>A chromosome-level genome assembly of beet webworm, Loxostege sticticalis.</title>
        <authorList>
            <person name="Zhang Y."/>
        </authorList>
    </citation>
    <scope>NUCLEOTIDE SEQUENCE [LARGE SCALE GENOMIC DNA]</scope>
    <source>
        <strain evidence="9">AQ026</strain>
        <tissue evidence="9">Whole body</tissue>
    </source>
</reference>
<feature type="domain" description="C2H2-type" evidence="8">
    <location>
        <begin position="239"/>
        <end position="267"/>
    </location>
</feature>
<protein>
    <recommendedName>
        <fullName evidence="8">C2H2-type domain-containing protein</fullName>
    </recommendedName>
</protein>
<organism evidence="9 10">
    <name type="scientific">Loxostege sticticalis</name>
    <name type="common">Beet webworm moth</name>
    <dbReference type="NCBI Taxonomy" id="481309"/>
    <lineage>
        <taxon>Eukaryota</taxon>
        <taxon>Metazoa</taxon>
        <taxon>Ecdysozoa</taxon>
        <taxon>Arthropoda</taxon>
        <taxon>Hexapoda</taxon>
        <taxon>Insecta</taxon>
        <taxon>Pterygota</taxon>
        <taxon>Neoptera</taxon>
        <taxon>Endopterygota</taxon>
        <taxon>Lepidoptera</taxon>
        <taxon>Glossata</taxon>
        <taxon>Ditrysia</taxon>
        <taxon>Pyraloidea</taxon>
        <taxon>Crambidae</taxon>
        <taxon>Pyraustinae</taxon>
        <taxon>Loxostege</taxon>
    </lineage>
</organism>
<keyword evidence="2" id="KW-0479">Metal-binding</keyword>
<evidence type="ECO:0000313" key="9">
    <source>
        <dbReference type="EMBL" id="KAL0859742.1"/>
    </source>
</evidence>
<evidence type="ECO:0000256" key="2">
    <source>
        <dbReference type="ARBA" id="ARBA00022723"/>
    </source>
</evidence>
<evidence type="ECO:0000256" key="4">
    <source>
        <dbReference type="ARBA" id="ARBA00022771"/>
    </source>
</evidence>
<feature type="domain" description="C2H2-type" evidence="8">
    <location>
        <begin position="296"/>
        <end position="323"/>
    </location>
</feature>
<dbReference type="Gene3D" id="3.30.160.60">
    <property type="entry name" value="Classic Zinc Finger"/>
    <property type="match status" value="5"/>
</dbReference>
<keyword evidence="5" id="KW-0862">Zinc</keyword>
<evidence type="ECO:0000313" key="10">
    <source>
        <dbReference type="Proteomes" id="UP001549920"/>
    </source>
</evidence>